<evidence type="ECO:0000313" key="2">
    <source>
        <dbReference type="EMBL" id="OQP53294.1"/>
    </source>
</evidence>
<dbReference type="InterPro" id="IPR011834">
    <property type="entry name" value="Agluc_phsphrylas"/>
</dbReference>
<dbReference type="EMBL" id="LWBO01000003">
    <property type="protein sequence ID" value="OQP53294.1"/>
    <property type="molecule type" value="Genomic_DNA"/>
</dbReference>
<dbReference type="PANTHER" id="PTHR42655">
    <property type="entry name" value="GLYCOGEN PHOSPHORYLASE"/>
    <property type="match status" value="1"/>
</dbReference>
<accession>A0ABX3P245</accession>
<keyword evidence="3" id="KW-1185">Reference proteome</keyword>
<dbReference type="SUPFAM" id="SSF53756">
    <property type="entry name" value="UDP-Glycosyltransferase/glycogen phosphorylase"/>
    <property type="match status" value="1"/>
</dbReference>
<gene>
    <name evidence="2" type="ORF">A4D02_23170</name>
</gene>
<protein>
    <submittedName>
        <fullName evidence="2">Alpha-glucan family phosphorylase</fullName>
    </submittedName>
</protein>
<dbReference type="InterPro" id="IPR052182">
    <property type="entry name" value="Glycogen/Maltodextrin_Phosph"/>
</dbReference>
<organism evidence="2 3">
    <name type="scientific">Niastella koreensis</name>
    <dbReference type="NCBI Taxonomy" id="354356"/>
    <lineage>
        <taxon>Bacteria</taxon>
        <taxon>Pseudomonadati</taxon>
        <taxon>Bacteroidota</taxon>
        <taxon>Chitinophagia</taxon>
        <taxon>Chitinophagales</taxon>
        <taxon>Chitinophagaceae</taxon>
        <taxon>Niastella</taxon>
    </lineage>
</organism>
<sequence length="566" mass="64745">MNFTFSHPYQYATGYSRPVAYFCMEYAIQQPLKLYAGGLGFLAGSHMRSAFELKQNMVGIGILWKYGYYDQIRKSDQTMDVLFEEKLYGFLVKTDIRFTIQVSGHDVWVTAFYLPPEVFNTAPIFLLSTDLPENDYLAKTISHKLYDANPETSIAAAILLGVGGAKLFEHLNWKPEIYHLNESHGLPLLFYLYNKYKDLQQVRSSVVFTNHTAEQAGNRETDFLLLEKMGFFCNIPATEVRMITKLEDHLLNHTLSALRLSGIANGVSAMHIQTLKELWLRYKDICPIISITNAQNFTYWADKELYKAISDNNMEGLQKRKMAGKTNLFEVVADQTGEIYDEKVLTLVFAKRFTGYKRPDLLLYDMERFNRIVNNTEKPVQIIWAGKPYPMDYTAIGIFDKIVHVTKLYKNCSALVGYELKLSRLLKNGADVWLNFPRLTHEASGTSGMAAAMNGAINVSTPDGWFPEFAKDKVNSFIIPPAQPGLTDHEQDAIEANNLYDLLEKEIIPMYYDYPARWLSMMKESMQNIIPLFDSNRLAAAYYEKMYACFTKQTVKAMQPAGIIHE</sequence>
<evidence type="ECO:0000313" key="3">
    <source>
        <dbReference type="Proteomes" id="UP000192277"/>
    </source>
</evidence>
<dbReference type="PANTHER" id="PTHR42655:SF1">
    <property type="entry name" value="GLYCOGEN PHOSPHORYLASE"/>
    <property type="match status" value="1"/>
</dbReference>
<dbReference type="Proteomes" id="UP000192277">
    <property type="component" value="Unassembled WGS sequence"/>
</dbReference>
<dbReference type="Gene3D" id="3.40.50.2000">
    <property type="entry name" value="Glycogen Phosphorylase B"/>
    <property type="match status" value="2"/>
</dbReference>
<comment type="caution">
    <text evidence="2">The sequence shown here is derived from an EMBL/GenBank/DDBJ whole genome shotgun (WGS) entry which is preliminary data.</text>
</comment>
<proteinExistence type="inferred from homology"/>
<reference evidence="2 3" key="1">
    <citation type="submission" date="2016-04" db="EMBL/GenBank/DDBJ databases">
        <authorList>
            <person name="Chen L."/>
            <person name="Zhuang W."/>
            <person name="Wang G."/>
        </authorList>
    </citation>
    <scope>NUCLEOTIDE SEQUENCE [LARGE SCALE GENOMIC DNA]</scope>
    <source>
        <strain evidence="3">GR20</strain>
    </source>
</reference>
<dbReference type="RefSeq" id="WP_014218166.1">
    <property type="nucleotide sequence ID" value="NZ_LWBO01000003.1"/>
</dbReference>
<evidence type="ECO:0000256" key="1">
    <source>
        <dbReference type="ARBA" id="ARBA00006047"/>
    </source>
</evidence>
<dbReference type="Pfam" id="PF00343">
    <property type="entry name" value="Phosphorylase"/>
    <property type="match status" value="1"/>
</dbReference>
<comment type="similarity">
    <text evidence="1">Belongs to the glycogen phosphorylase family.</text>
</comment>
<dbReference type="InterPro" id="IPR000811">
    <property type="entry name" value="Glyco_trans_35"/>
</dbReference>
<name>A0ABX3P245_9BACT</name>
<dbReference type="NCBIfam" id="TIGR02094">
    <property type="entry name" value="more_P_ylases"/>
    <property type="match status" value="1"/>
</dbReference>